<evidence type="ECO:0000256" key="13">
    <source>
        <dbReference type="ARBA" id="ARBA00023277"/>
    </source>
</evidence>
<evidence type="ECO:0000256" key="2">
    <source>
        <dbReference type="ARBA" id="ARBA00004555"/>
    </source>
</evidence>
<evidence type="ECO:0000256" key="19">
    <source>
        <dbReference type="SAM" id="SignalP"/>
    </source>
</evidence>
<reference evidence="20" key="1">
    <citation type="journal article" date="2011" name="PLoS ONE">
        <title>A deep insight into the sialotranscriptome of the gulf coast tick, Amblyomma maculatum.</title>
        <authorList>
            <person name="Karim S."/>
            <person name="Singh P."/>
            <person name="Ribeiro J.M."/>
        </authorList>
    </citation>
    <scope>NUCLEOTIDE SEQUENCE</scope>
    <source>
        <tissue evidence="20">Salivary gland</tissue>
    </source>
</reference>
<dbReference type="PANTHER" id="PTHR13398">
    <property type="entry name" value="GDP-FUCOSE PROTEIN O-FUCOSYLTRANSFERASE 2"/>
    <property type="match status" value="1"/>
</dbReference>
<evidence type="ECO:0000256" key="16">
    <source>
        <dbReference type="ARBA" id="ARBA00033083"/>
    </source>
</evidence>
<keyword evidence="13" id="KW-0119">Carbohydrate metabolism</keyword>
<dbReference type="FunFam" id="3.40.50.11350:FF:000002">
    <property type="entry name" value="GDP-fucose protein O-fucosyltransferase 2"/>
    <property type="match status" value="1"/>
</dbReference>
<dbReference type="Gene3D" id="3.40.50.11340">
    <property type="match status" value="1"/>
</dbReference>
<evidence type="ECO:0000256" key="5">
    <source>
        <dbReference type="ARBA" id="ARBA00022676"/>
    </source>
</evidence>
<evidence type="ECO:0000256" key="7">
    <source>
        <dbReference type="ARBA" id="ARBA00022729"/>
    </source>
</evidence>
<dbReference type="GO" id="GO:0005783">
    <property type="term" value="C:endoplasmic reticulum"/>
    <property type="evidence" value="ECO:0007669"/>
    <property type="project" value="UniProtKB-SubCell"/>
</dbReference>
<feature type="chain" id="PRO_5003447602" description="GDP-fucose protein O-fucosyltransferase 2" evidence="19">
    <location>
        <begin position="26"/>
        <end position="447"/>
    </location>
</feature>
<protein>
    <recommendedName>
        <fullName evidence="15">GDP-fucose protein O-fucosyltransferase 2</fullName>
        <ecNumber evidence="4">2.4.1.221</ecNumber>
    </recommendedName>
    <alternativeName>
        <fullName evidence="16">Peptide-O-fucosyltransferase 2</fullName>
    </alternativeName>
</protein>
<evidence type="ECO:0000256" key="12">
    <source>
        <dbReference type="ARBA" id="ARBA00023253"/>
    </source>
</evidence>
<dbReference type="InterPro" id="IPR045130">
    <property type="entry name" value="OFUT2-like"/>
</dbReference>
<keyword evidence="9" id="KW-0333">Golgi apparatus</keyword>
<comment type="catalytic activity">
    <reaction evidence="17">
        <text>L-threonyl-[protein] + GDP-beta-L-fucose = 3-O-(alpha-L-fucosyl)-L-threonyl-[protein] + GDP + H(+)</text>
        <dbReference type="Rhea" id="RHEA:70491"/>
        <dbReference type="Rhea" id="RHEA-COMP:11060"/>
        <dbReference type="Rhea" id="RHEA-COMP:17915"/>
        <dbReference type="ChEBI" id="CHEBI:15378"/>
        <dbReference type="ChEBI" id="CHEBI:30013"/>
        <dbReference type="ChEBI" id="CHEBI:57273"/>
        <dbReference type="ChEBI" id="CHEBI:58189"/>
        <dbReference type="ChEBI" id="CHEBI:189631"/>
        <dbReference type="EC" id="2.4.1.221"/>
    </reaction>
    <physiologicalReaction direction="left-to-right" evidence="17">
        <dbReference type="Rhea" id="RHEA:70492"/>
    </physiologicalReaction>
</comment>
<evidence type="ECO:0000256" key="3">
    <source>
        <dbReference type="ARBA" id="ARBA00004922"/>
    </source>
</evidence>
<evidence type="ECO:0000256" key="9">
    <source>
        <dbReference type="ARBA" id="ARBA00023034"/>
    </source>
</evidence>
<dbReference type="Gene3D" id="3.40.50.11350">
    <property type="match status" value="1"/>
</dbReference>
<dbReference type="GO" id="GO:0046922">
    <property type="term" value="F:peptide-O-fucosyltransferase activity"/>
    <property type="evidence" value="ECO:0007669"/>
    <property type="project" value="UniProtKB-EC"/>
</dbReference>
<evidence type="ECO:0000256" key="4">
    <source>
        <dbReference type="ARBA" id="ARBA00012196"/>
    </source>
</evidence>
<comment type="similarity">
    <text evidence="14">Belongs to the glycosyltransferase 68 family.</text>
</comment>
<evidence type="ECO:0000256" key="1">
    <source>
        <dbReference type="ARBA" id="ARBA00004240"/>
    </source>
</evidence>
<dbReference type="EMBL" id="JO844706">
    <property type="protein sequence ID" value="AEO36323.1"/>
    <property type="molecule type" value="mRNA"/>
</dbReference>
<organism evidence="20">
    <name type="scientific">Amblyomma maculatum</name>
    <name type="common">Gulf Coast tick</name>
    <dbReference type="NCBI Taxonomy" id="34609"/>
    <lineage>
        <taxon>Eukaryota</taxon>
        <taxon>Metazoa</taxon>
        <taxon>Ecdysozoa</taxon>
        <taxon>Arthropoda</taxon>
        <taxon>Chelicerata</taxon>
        <taxon>Arachnida</taxon>
        <taxon>Acari</taxon>
        <taxon>Parasitiformes</taxon>
        <taxon>Ixodida</taxon>
        <taxon>Ixodoidea</taxon>
        <taxon>Ixodidae</taxon>
        <taxon>Amblyomminae</taxon>
        <taxon>Amblyomma</taxon>
    </lineage>
</organism>
<evidence type="ECO:0000313" key="20">
    <source>
        <dbReference type="EMBL" id="AEO36323.1"/>
    </source>
</evidence>
<comment type="pathway">
    <text evidence="3">Protein modification; protein glycosylation.</text>
</comment>
<evidence type="ECO:0000256" key="15">
    <source>
        <dbReference type="ARBA" id="ARBA00026232"/>
    </source>
</evidence>
<evidence type="ECO:0000256" key="6">
    <source>
        <dbReference type="ARBA" id="ARBA00022679"/>
    </source>
</evidence>
<dbReference type="InterPro" id="IPR019378">
    <property type="entry name" value="GDP-Fuc_O-FucTrfase"/>
</dbReference>
<feature type="signal peptide" evidence="19">
    <location>
        <begin position="1"/>
        <end position="25"/>
    </location>
</feature>
<keyword evidence="6" id="KW-0808">Transferase</keyword>
<keyword evidence="8" id="KW-0256">Endoplasmic reticulum</keyword>
<proteinExistence type="evidence at transcript level"/>
<dbReference type="AlphaFoldDB" id="G3MS55"/>
<evidence type="ECO:0000256" key="18">
    <source>
        <dbReference type="ARBA" id="ARBA00048647"/>
    </source>
</evidence>
<evidence type="ECO:0000256" key="8">
    <source>
        <dbReference type="ARBA" id="ARBA00022824"/>
    </source>
</evidence>
<dbReference type="GO" id="GO:0006004">
    <property type="term" value="P:fucose metabolic process"/>
    <property type="evidence" value="ECO:0007669"/>
    <property type="project" value="UniProtKB-KW"/>
</dbReference>
<keyword evidence="12" id="KW-0294">Fucose metabolism</keyword>
<comment type="subcellular location">
    <subcellularLocation>
        <location evidence="1">Endoplasmic reticulum</location>
    </subcellularLocation>
    <subcellularLocation>
        <location evidence="2">Golgi apparatus</location>
    </subcellularLocation>
</comment>
<keyword evidence="11" id="KW-0325">Glycoprotein</keyword>
<keyword evidence="10" id="KW-1015">Disulfide bond</keyword>
<dbReference type="PANTHER" id="PTHR13398:SF0">
    <property type="entry name" value="GDP-FUCOSE PROTEIN O-FUCOSYLTRANSFERASE 2"/>
    <property type="match status" value="1"/>
</dbReference>
<dbReference type="EC" id="2.4.1.221" evidence="4"/>
<keyword evidence="7 19" id="KW-0732">Signal</keyword>
<evidence type="ECO:0000256" key="14">
    <source>
        <dbReference type="ARBA" id="ARBA00025803"/>
    </source>
</evidence>
<evidence type="ECO:0000256" key="11">
    <source>
        <dbReference type="ARBA" id="ARBA00023180"/>
    </source>
</evidence>
<comment type="catalytic activity">
    <reaction evidence="18">
        <text>L-seryl-[protein] + GDP-beta-L-fucose = 3-O-(alpha-L-fucosyl)-L-seryl-[protein] + GDP + H(+)</text>
        <dbReference type="Rhea" id="RHEA:63644"/>
        <dbReference type="Rhea" id="RHEA-COMP:9863"/>
        <dbReference type="Rhea" id="RHEA-COMP:17914"/>
        <dbReference type="ChEBI" id="CHEBI:15378"/>
        <dbReference type="ChEBI" id="CHEBI:29999"/>
        <dbReference type="ChEBI" id="CHEBI:57273"/>
        <dbReference type="ChEBI" id="CHEBI:58189"/>
        <dbReference type="ChEBI" id="CHEBI:189632"/>
        <dbReference type="EC" id="2.4.1.221"/>
    </reaction>
    <physiologicalReaction direction="left-to-right" evidence="18">
        <dbReference type="Rhea" id="RHEA:63645"/>
    </physiologicalReaction>
</comment>
<evidence type="ECO:0000256" key="10">
    <source>
        <dbReference type="ARBA" id="ARBA00023157"/>
    </source>
</evidence>
<keyword evidence="5" id="KW-0328">Glycosyltransferase</keyword>
<dbReference type="CDD" id="cd11298">
    <property type="entry name" value="O-FucT-2"/>
    <property type="match status" value="1"/>
</dbReference>
<dbReference type="GO" id="GO:0005794">
    <property type="term" value="C:Golgi apparatus"/>
    <property type="evidence" value="ECO:0007669"/>
    <property type="project" value="UniProtKB-SubCell"/>
</dbReference>
<dbReference type="Pfam" id="PF10250">
    <property type="entry name" value="O-FucT"/>
    <property type="match status" value="1"/>
</dbReference>
<name>G3MS55_AMBMU</name>
<sequence length="447" mass="51945">MQLLQRLMIKPTVIVLCFIVLFAVAKKHASCPDGNPPEESCFTLASTPDKKLPCLRKHLLYDVNPGEGFNLRRDVYMRVARLVAALRMDPDHSDWVLVLPPWGPLYHWRSKDLGPQMKIKWSEFFDTNSLAGYVPVMEFEDFRHAVGPTLDKVFYLQHYPSTFTSTTWDEKYEEGPCLEETHYYEEGSEEFSGWFWGYPDVTTKRFSCLSVQGSASTLKPLLLGHSNCTAIMLDRAEVILHDIFGDPVYWEIRRSMRFASKLRDVADKFRREVLNSDDKRDDTVLEEDWKIVPNRTHYALGGPYLAVHLRRQDYVNSRPKDVPDLKWAAEQIRVLLKKHGLRKVFIATDAQDEEFKTLKTYLPEAVRFEPSNEVREQLKDGGLAIVDQWIAAHARFFVGSYESTFSFRIQEEREIMNFDPDTTFNRLCGNGQKTCTQPTRWRMAYAD</sequence>
<evidence type="ECO:0000256" key="17">
    <source>
        <dbReference type="ARBA" id="ARBA00047273"/>
    </source>
</evidence>
<accession>G3MS55</accession>